<reference evidence="1 2" key="1">
    <citation type="submission" date="2018-10" db="EMBL/GenBank/DDBJ databases">
        <title>Natrarchaeobius chitinivorans gen. nov., sp. nov., and Natrarchaeobius haloalkaliphilus sp. nov., alkaliphilic, chitin-utilizing haloarchaea from hypersaline alkaline lakes.</title>
        <authorList>
            <person name="Sorokin D.Y."/>
            <person name="Elcheninov A.G."/>
            <person name="Kostrikina N.A."/>
            <person name="Bale N.J."/>
            <person name="Sinninghe Damste J.S."/>
            <person name="Khijniak T.V."/>
            <person name="Kublanov I.V."/>
            <person name="Toshchakov S.V."/>
        </authorList>
    </citation>
    <scope>NUCLEOTIDE SEQUENCE [LARGE SCALE GENOMIC DNA]</scope>
    <source>
        <strain evidence="1 2">AArcht-Sl</strain>
    </source>
</reference>
<comment type="caution">
    <text evidence="1">The sequence shown here is derived from an EMBL/GenBank/DDBJ whole genome shotgun (WGS) entry which is preliminary data.</text>
</comment>
<gene>
    <name evidence="1" type="ORF">EA462_11840</name>
</gene>
<sequence length="126" mass="14180">MDVDTLYTEGNVFGLPVLGYREQSYTIIADGETADTEFRDDHPDGSDFAEETNFEESYILVAQYGTRSEEDLVLDSIERIESGLRVAISVDKPFLIDHDDLKTHSYLIRITDKEGVPDSVDLTIAE</sequence>
<proteinExistence type="predicted"/>
<evidence type="ECO:0000313" key="1">
    <source>
        <dbReference type="EMBL" id="RQG89063.1"/>
    </source>
</evidence>
<dbReference type="EMBL" id="REFY01000004">
    <property type="protein sequence ID" value="RQG89063.1"/>
    <property type="molecule type" value="Genomic_DNA"/>
</dbReference>
<dbReference type="AlphaFoldDB" id="A0A3N6LJW3"/>
<evidence type="ECO:0000313" key="2">
    <source>
        <dbReference type="Proteomes" id="UP000273828"/>
    </source>
</evidence>
<name>A0A3N6LJW3_9EURY</name>
<organism evidence="1 2">
    <name type="scientific">Natrarchaeobius halalkaliphilus</name>
    <dbReference type="NCBI Taxonomy" id="1679091"/>
    <lineage>
        <taxon>Archaea</taxon>
        <taxon>Methanobacteriati</taxon>
        <taxon>Methanobacteriota</taxon>
        <taxon>Stenosarchaea group</taxon>
        <taxon>Halobacteria</taxon>
        <taxon>Halobacteriales</taxon>
        <taxon>Natrialbaceae</taxon>
        <taxon>Natrarchaeobius</taxon>
    </lineage>
</organism>
<keyword evidence="2" id="KW-1185">Reference proteome</keyword>
<dbReference type="Proteomes" id="UP000273828">
    <property type="component" value="Unassembled WGS sequence"/>
</dbReference>
<protein>
    <submittedName>
        <fullName evidence="1">Uncharacterized protein</fullName>
    </submittedName>
</protein>
<dbReference type="OrthoDB" id="206092at2157"/>
<accession>A0A3N6LJW3</accession>